<feature type="coiled-coil region" evidence="1">
    <location>
        <begin position="146"/>
        <end position="383"/>
    </location>
</feature>
<sequence length="526" mass="63054">MSILINSASNSNNTPIKEYQKTPTSTKLKRESKNFSFQVLQKDYKPTNNCGTEFKKLETDLDQKNKQEQYSVQQEKEIERLKTKNRELKNLFKEFESKRDECIENEVKQRNKEMLITLEEIENGFKECALCNEQLEEELKIKKMLLSHESEALTRAQKQIEELTKTKKDKEKKLTNLRKEKKIQEKILKQKINSLFGETVKLKKENQKLIQDNRELKRNISVMEETKQESLSEKEFLEQEVHKYQKISEAKEQETKKQRSKIKKFKNKEMEKDCKIEQLFVKMRCLKNEKDQFQEESEISKQRNTMLTSEKEHIKEELTAMGIENKKLKDEEKRLNSQLNEKDITIKNLNQQNVHLKNTKQLVERLKKKLNLTQEQNKKLNFRIDDGIIERKISERKHLEIIKDLRAQLRKKGKSKYLSNDRHQNQQETIRFLNEKLQDLKNENLKIKEKAKMNTKYPTLHHNNKINNKKNPYLHELERIKQILEDTLLKNIQYQKNVGILGNEVNKLMKENQLLKKRKGFQPKDN</sequence>
<proteinExistence type="predicted"/>
<evidence type="ECO:0000313" key="4">
    <source>
        <dbReference type="Proteomes" id="UP001146793"/>
    </source>
</evidence>
<evidence type="ECO:0000313" key="3">
    <source>
        <dbReference type="EMBL" id="KAJ3434082.1"/>
    </source>
</evidence>
<feature type="coiled-coil region" evidence="1">
    <location>
        <begin position="64"/>
        <end position="105"/>
    </location>
</feature>
<name>A0AAV7YW47_9EUKA</name>
<protein>
    <submittedName>
        <fullName evidence="3">Ctcl tumor antigen hd-cl-01</fullName>
    </submittedName>
</protein>
<dbReference type="AlphaFoldDB" id="A0AAV7YW47"/>
<dbReference type="EMBL" id="JANTQA010000045">
    <property type="protein sequence ID" value="KAJ3434082.1"/>
    <property type="molecule type" value="Genomic_DNA"/>
</dbReference>
<feature type="coiled-coil region" evidence="1">
    <location>
        <begin position="423"/>
        <end position="450"/>
    </location>
</feature>
<dbReference type="Proteomes" id="UP001146793">
    <property type="component" value="Unassembled WGS sequence"/>
</dbReference>
<gene>
    <name evidence="3" type="ORF">M0812_20141</name>
</gene>
<feature type="region of interest" description="Disordered" evidence="2">
    <location>
        <begin position="1"/>
        <end position="29"/>
    </location>
</feature>
<organism evidence="3 4">
    <name type="scientific">Anaeramoeba flamelloides</name>
    <dbReference type="NCBI Taxonomy" id="1746091"/>
    <lineage>
        <taxon>Eukaryota</taxon>
        <taxon>Metamonada</taxon>
        <taxon>Anaeramoebidae</taxon>
        <taxon>Anaeramoeba</taxon>
    </lineage>
</organism>
<reference evidence="3" key="1">
    <citation type="submission" date="2022-08" db="EMBL/GenBank/DDBJ databases">
        <title>Novel sulphate-reducing endosymbionts in the free-living metamonad Anaeramoeba.</title>
        <authorList>
            <person name="Jerlstrom-Hultqvist J."/>
            <person name="Cepicka I."/>
            <person name="Gallot-Lavallee L."/>
            <person name="Salas-Leiva D."/>
            <person name="Curtis B.A."/>
            <person name="Zahonova K."/>
            <person name="Pipaliya S."/>
            <person name="Dacks J."/>
            <person name="Roger A.J."/>
        </authorList>
    </citation>
    <scope>NUCLEOTIDE SEQUENCE</scope>
    <source>
        <strain evidence="3">Busselton2</strain>
    </source>
</reference>
<keyword evidence="1" id="KW-0175">Coiled coil</keyword>
<feature type="compositionally biased region" description="Low complexity" evidence="2">
    <location>
        <begin position="1"/>
        <end position="13"/>
    </location>
</feature>
<evidence type="ECO:0000256" key="2">
    <source>
        <dbReference type="SAM" id="MobiDB-lite"/>
    </source>
</evidence>
<evidence type="ECO:0000256" key="1">
    <source>
        <dbReference type="SAM" id="Coils"/>
    </source>
</evidence>
<comment type="caution">
    <text evidence="3">The sequence shown here is derived from an EMBL/GenBank/DDBJ whole genome shotgun (WGS) entry which is preliminary data.</text>
</comment>
<accession>A0AAV7YW47</accession>